<dbReference type="AlphaFoldDB" id="A0A844BQI2"/>
<dbReference type="InterPro" id="IPR043605">
    <property type="entry name" value="DUF883_C"/>
</dbReference>
<evidence type="ECO:0000259" key="2">
    <source>
        <dbReference type="Pfam" id="PF19029"/>
    </source>
</evidence>
<gene>
    <name evidence="3" type="ORF">GH815_14600</name>
</gene>
<protein>
    <recommendedName>
        <fullName evidence="2">DUF883 domain-containing protein</fullName>
    </recommendedName>
</protein>
<feature type="domain" description="DUF883" evidence="2">
    <location>
        <begin position="65"/>
        <end position="90"/>
    </location>
</feature>
<dbReference type="EMBL" id="WJPO01000026">
    <property type="protein sequence ID" value="MRH22217.1"/>
    <property type="molecule type" value="Genomic_DNA"/>
</dbReference>
<accession>A0A844BQI2</accession>
<comment type="caution">
    <text evidence="3">The sequence shown here is derived from an EMBL/GenBank/DDBJ whole genome shotgun (WGS) entry which is preliminary data.</text>
</comment>
<feature type="transmembrane region" description="Helical" evidence="1">
    <location>
        <begin position="71"/>
        <end position="88"/>
    </location>
</feature>
<keyword evidence="1" id="KW-0472">Membrane</keyword>
<proteinExistence type="predicted"/>
<keyword evidence="4" id="KW-1185">Reference proteome</keyword>
<reference evidence="3 4" key="1">
    <citation type="submission" date="2019-11" db="EMBL/GenBank/DDBJ databases">
        <title>Draft Whole-Genome sequence of the marine photosynthetic bacterium Rhodovulum strictum DSM 11289.</title>
        <authorList>
            <person name="Kyndt J.A."/>
            <person name="Meyer T.E."/>
        </authorList>
    </citation>
    <scope>NUCLEOTIDE SEQUENCE [LARGE SCALE GENOMIC DNA]</scope>
    <source>
        <strain evidence="3 4">DSM 11289</strain>
    </source>
</reference>
<evidence type="ECO:0000313" key="4">
    <source>
        <dbReference type="Proteomes" id="UP000466730"/>
    </source>
</evidence>
<dbReference type="Proteomes" id="UP000466730">
    <property type="component" value="Unassembled WGS sequence"/>
</dbReference>
<keyword evidence="1" id="KW-1133">Transmembrane helix</keyword>
<sequence>MNTTATQAAKAVADPEDLSAQIETLRADLMKLAATVKGDVTEGLEKAGRQIGQTGRDARATATGAVLDHPLAAIGIAAGLGLLLGLVARRG</sequence>
<dbReference type="RefSeq" id="WP_153749499.1">
    <property type="nucleotide sequence ID" value="NZ_BAAADI010000040.1"/>
</dbReference>
<organism evidence="3 4">
    <name type="scientific">Rhodovulum strictum</name>
    <dbReference type="NCBI Taxonomy" id="58314"/>
    <lineage>
        <taxon>Bacteria</taxon>
        <taxon>Pseudomonadati</taxon>
        <taxon>Pseudomonadota</taxon>
        <taxon>Alphaproteobacteria</taxon>
        <taxon>Rhodobacterales</taxon>
        <taxon>Paracoccaceae</taxon>
        <taxon>Rhodovulum</taxon>
    </lineage>
</organism>
<keyword evidence="1" id="KW-0812">Transmembrane</keyword>
<evidence type="ECO:0000256" key="1">
    <source>
        <dbReference type="SAM" id="Phobius"/>
    </source>
</evidence>
<dbReference type="OrthoDB" id="7876541at2"/>
<evidence type="ECO:0000313" key="3">
    <source>
        <dbReference type="EMBL" id="MRH22217.1"/>
    </source>
</evidence>
<name>A0A844BQI2_9RHOB</name>
<dbReference type="Pfam" id="PF19029">
    <property type="entry name" value="DUF883_C"/>
    <property type="match status" value="1"/>
</dbReference>